<dbReference type="Gene3D" id="1.50.10.10">
    <property type="match status" value="1"/>
</dbReference>
<organism evidence="2 3">
    <name type="scientific">Crocosphaera chwakensis CCY0110</name>
    <dbReference type="NCBI Taxonomy" id="391612"/>
    <lineage>
        <taxon>Bacteria</taxon>
        <taxon>Bacillati</taxon>
        <taxon>Cyanobacteriota</taxon>
        <taxon>Cyanophyceae</taxon>
        <taxon>Oscillatoriophycideae</taxon>
        <taxon>Chroococcales</taxon>
        <taxon>Aphanothecaceae</taxon>
        <taxon>Crocosphaera</taxon>
        <taxon>Crocosphaera chwakensis</taxon>
    </lineage>
</organism>
<dbReference type="InterPro" id="IPR008928">
    <property type="entry name" value="6-hairpin_glycosidase_sf"/>
</dbReference>
<dbReference type="GO" id="GO:0005975">
    <property type="term" value="P:carbohydrate metabolic process"/>
    <property type="evidence" value="ECO:0007669"/>
    <property type="project" value="InterPro"/>
</dbReference>
<protein>
    <recommendedName>
        <fullName evidence="1">GH15-like domain-containing protein</fullName>
    </recommendedName>
</protein>
<dbReference type="EMBL" id="AAXW01000045">
    <property type="protein sequence ID" value="EAZ89396.1"/>
    <property type="molecule type" value="Genomic_DNA"/>
</dbReference>
<dbReference type="InterPro" id="IPR012341">
    <property type="entry name" value="6hp_glycosidase-like_sf"/>
</dbReference>
<gene>
    <name evidence="2" type="ORF">CY0110_12202</name>
</gene>
<dbReference type="InterPro" id="IPR011613">
    <property type="entry name" value="GH15-like"/>
</dbReference>
<dbReference type="SUPFAM" id="SSF48208">
    <property type="entry name" value="Six-hairpin glycosidases"/>
    <property type="match status" value="1"/>
</dbReference>
<dbReference type="AlphaFoldDB" id="A3IVT5"/>
<evidence type="ECO:0000313" key="3">
    <source>
        <dbReference type="Proteomes" id="UP000003781"/>
    </source>
</evidence>
<accession>A3IVT5</accession>
<evidence type="ECO:0000313" key="2">
    <source>
        <dbReference type="EMBL" id="EAZ89396.1"/>
    </source>
</evidence>
<dbReference type="Proteomes" id="UP000003781">
    <property type="component" value="Unassembled WGS sequence"/>
</dbReference>
<proteinExistence type="predicted"/>
<name>A3IVT5_9CHRO</name>
<comment type="caution">
    <text evidence="2">The sequence shown here is derived from an EMBL/GenBank/DDBJ whole genome shotgun (WGS) entry which is preliminary data.</text>
</comment>
<sequence length="454" mass="53080">MVKIICLNSIVISLKKMIIHNQTISQLVSSDYSLSEIEKIIQLLEQQKTFDFSPLDNGLFSAAAIISNTEYTGYSNVWVRDNIYVAYAHYCCNKIDIALKTVQTLMQYFQTHRSRFLNIITGQVNKDEMMQRPHIRFKGETLEEIDQEWNHAQNDALGYFVWFYCKLVREKRLNTNIEQLETISLFVAYFHAIEYWQDEDSGHWEEDPKIEASSIGVVLAGLTEFKRLFQELPLTNDLKVNNTMINIEFVNNLIAKGKEELNKILPSECIQKKPKNRRYDSALLFLIYPLQVIKGDMSNKILEDVINNLQGDYGIRRYLKDSFWCKNYKEVPPEIRTTLSTDREQWFKENNRELQIGEEAQWCIFDPIISAIFGVKFQQTQEINYLQQQTYYLNRSLGQITSSDSPFGAFKCPELYYLKKEAYVPGDATPLLWTQANLRMALEMMKHSLSINNN</sequence>
<keyword evidence="3" id="KW-1185">Reference proteome</keyword>
<reference evidence="2 3" key="1">
    <citation type="submission" date="2007-03" db="EMBL/GenBank/DDBJ databases">
        <authorList>
            <person name="Stal L."/>
            <person name="Ferriera S."/>
            <person name="Johnson J."/>
            <person name="Kravitz S."/>
            <person name="Beeson K."/>
            <person name="Sutton G."/>
            <person name="Rogers Y.-H."/>
            <person name="Friedman R."/>
            <person name="Frazier M."/>
            <person name="Venter J.C."/>
        </authorList>
    </citation>
    <scope>NUCLEOTIDE SEQUENCE [LARGE SCALE GENOMIC DNA]</scope>
    <source>
        <strain evidence="2 3">CCY0110</strain>
    </source>
</reference>
<feature type="domain" description="GH15-like" evidence="1">
    <location>
        <begin position="57"/>
        <end position="324"/>
    </location>
</feature>
<evidence type="ECO:0000259" key="1">
    <source>
        <dbReference type="Pfam" id="PF00723"/>
    </source>
</evidence>
<dbReference type="Pfam" id="PF00723">
    <property type="entry name" value="Glyco_hydro_15"/>
    <property type="match status" value="1"/>
</dbReference>
<dbReference type="eggNOG" id="COG3387">
    <property type="taxonomic scope" value="Bacteria"/>
</dbReference>